<dbReference type="InterPro" id="IPR045596">
    <property type="entry name" value="DUF6459"/>
</dbReference>
<accession>A0A7W8QU33</accession>
<evidence type="ECO:0000313" key="2">
    <source>
        <dbReference type="EMBL" id="MBB5436020.1"/>
    </source>
</evidence>
<gene>
    <name evidence="2" type="ORF">HDA36_006168</name>
</gene>
<dbReference type="EMBL" id="JACHDB010000002">
    <property type="protein sequence ID" value="MBB5436020.1"/>
    <property type="molecule type" value="Genomic_DNA"/>
</dbReference>
<evidence type="ECO:0000256" key="1">
    <source>
        <dbReference type="SAM" id="MobiDB-lite"/>
    </source>
</evidence>
<feature type="compositionally biased region" description="Basic residues" evidence="1">
    <location>
        <begin position="1"/>
        <end position="15"/>
    </location>
</feature>
<reference evidence="2 3" key="1">
    <citation type="submission" date="2020-08" db="EMBL/GenBank/DDBJ databases">
        <title>Sequencing the genomes of 1000 actinobacteria strains.</title>
        <authorList>
            <person name="Klenk H.-P."/>
        </authorList>
    </citation>
    <scope>NUCLEOTIDE SEQUENCE [LARGE SCALE GENOMIC DNA]</scope>
    <source>
        <strain evidence="2 3">DSM 44551</strain>
    </source>
</reference>
<name>A0A7W8QU33_9ACTN</name>
<organism evidence="2 3">
    <name type="scientific">Nocardiopsis composta</name>
    <dbReference type="NCBI Taxonomy" id="157465"/>
    <lineage>
        <taxon>Bacteria</taxon>
        <taxon>Bacillati</taxon>
        <taxon>Actinomycetota</taxon>
        <taxon>Actinomycetes</taxon>
        <taxon>Streptosporangiales</taxon>
        <taxon>Nocardiopsidaceae</taxon>
        <taxon>Nocardiopsis</taxon>
    </lineage>
</organism>
<dbReference type="AlphaFoldDB" id="A0A7W8QU33"/>
<feature type="region of interest" description="Disordered" evidence="1">
    <location>
        <begin position="1"/>
        <end position="20"/>
    </location>
</feature>
<dbReference type="RefSeq" id="WP_184399257.1">
    <property type="nucleotide sequence ID" value="NZ_BAAAJD010000037.1"/>
</dbReference>
<dbReference type="Proteomes" id="UP000572635">
    <property type="component" value="Unassembled WGS sequence"/>
</dbReference>
<protein>
    <submittedName>
        <fullName evidence="2">Uncharacterized protein</fullName>
    </submittedName>
</protein>
<comment type="caution">
    <text evidence="2">The sequence shown here is derived from an EMBL/GenBank/DDBJ whole genome shotgun (WGS) entry which is preliminary data.</text>
</comment>
<keyword evidence="3" id="KW-1185">Reference proteome</keyword>
<dbReference type="Pfam" id="PF20060">
    <property type="entry name" value="DUF6459"/>
    <property type="match status" value="1"/>
</dbReference>
<proteinExistence type="predicted"/>
<evidence type="ECO:0000313" key="3">
    <source>
        <dbReference type="Proteomes" id="UP000572635"/>
    </source>
</evidence>
<sequence>MHPRPCRSRRPRLHAPRCPSQAARLAQITAEVLAGERAPDQIAGLVAPRAYALLRRRVGAYRCRNRPRVRSAWLRPAGPGAAELGAVVEVGHRRRALAIRVARHPEGWLCTHIEGDFGRC</sequence>